<dbReference type="Gene3D" id="3.40.50.970">
    <property type="match status" value="1"/>
</dbReference>
<keyword evidence="2" id="KW-0560">Oxidoreductase</keyword>
<evidence type="ECO:0000256" key="3">
    <source>
        <dbReference type="ARBA" id="ARBA00023052"/>
    </source>
</evidence>
<dbReference type="GO" id="GO:0016491">
    <property type="term" value="F:oxidoreductase activity"/>
    <property type="evidence" value="ECO:0007669"/>
    <property type="project" value="UniProtKB-KW"/>
</dbReference>
<dbReference type="SMART" id="SM00861">
    <property type="entry name" value="Transket_pyr"/>
    <property type="match status" value="1"/>
</dbReference>
<proteinExistence type="predicted"/>
<dbReference type="SUPFAM" id="SSF52922">
    <property type="entry name" value="TK C-terminal domain-like"/>
    <property type="match status" value="1"/>
</dbReference>
<evidence type="ECO:0000313" key="6">
    <source>
        <dbReference type="Proteomes" id="UP000318834"/>
    </source>
</evidence>
<dbReference type="InterPro" id="IPR005475">
    <property type="entry name" value="Transketolase-like_Pyr-bd"/>
</dbReference>
<dbReference type="InterPro" id="IPR029061">
    <property type="entry name" value="THDP-binding"/>
</dbReference>
<accession>A0A537J088</accession>
<dbReference type="EMBL" id="VBAP01000008">
    <property type="protein sequence ID" value="TMI76968.1"/>
    <property type="molecule type" value="Genomic_DNA"/>
</dbReference>
<gene>
    <name evidence="5" type="ORF">E6H05_01795</name>
</gene>
<dbReference type="SUPFAM" id="SSF52518">
    <property type="entry name" value="Thiamin diphosphate-binding fold (THDP-binding)"/>
    <property type="match status" value="1"/>
</dbReference>
<comment type="cofactor">
    <cofactor evidence="1">
        <name>thiamine diphosphate</name>
        <dbReference type="ChEBI" id="CHEBI:58937"/>
    </cofactor>
</comment>
<dbReference type="AlphaFoldDB" id="A0A537J088"/>
<feature type="domain" description="Transketolase-like pyrimidine-binding" evidence="4">
    <location>
        <begin position="4"/>
        <end position="179"/>
    </location>
</feature>
<organism evidence="5 6">
    <name type="scientific">Candidatus Segetimicrobium genomatis</name>
    <dbReference type="NCBI Taxonomy" id="2569760"/>
    <lineage>
        <taxon>Bacteria</taxon>
        <taxon>Bacillati</taxon>
        <taxon>Candidatus Sysuimicrobiota</taxon>
        <taxon>Candidatus Sysuimicrobiia</taxon>
        <taxon>Candidatus Sysuimicrobiales</taxon>
        <taxon>Candidatus Segetimicrobiaceae</taxon>
        <taxon>Candidatus Segetimicrobium</taxon>
    </lineage>
</organism>
<protein>
    <submittedName>
        <fullName evidence="5">Alpha-ketoacid dehydrogenase subunit beta</fullName>
    </submittedName>
</protein>
<dbReference type="Pfam" id="PF02780">
    <property type="entry name" value="Transketolase_C"/>
    <property type="match status" value="1"/>
</dbReference>
<evidence type="ECO:0000256" key="1">
    <source>
        <dbReference type="ARBA" id="ARBA00001964"/>
    </source>
</evidence>
<dbReference type="InterPro" id="IPR033248">
    <property type="entry name" value="Transketolase_C"/>
</dbReference>
<dbReference type="PANTHER" id="PTHR43257">
    <property type="entry name" value="PYRUVATE DEHYDROGENASE E1 COMPONENT BETA SUBUNIT"/>
    <property type="match status" value="1"/>
</dbReference>
<dbReference type="NCBIfam" id="NF006667">
    <property type="entry name" value="PRK09212.1"/>
    <property type="match status" value="1"/>
</dbReference>
<evidence type="ECO:0000256" key="2">
    <source>
        <dbReference type="ARBA" id="ARBA00023002"/>
    </source>
</evidence>
<evidence type="ECO:0000259" key="4">
    <source>
        <dbReference type="SMART" id="SM00861"/>
    </source>
</evidence>
<keyword evidence="3" id="KW-0786">Thiamine pyrophosphate</keyword>
<comment type="caution">
    <text evidence="5">The sequence shown here is derived from an EMBL/GenBank/DDBJ whole genome shotgun (WGS) entry which is preliminary data.</text>
</comment>
<evidence type="ECO:0000313" key="5">
    <source>
        <dbReference type="EMBL" id="TMI76968.1"/>
    </source>
</evidence>
<dbReference type="Proteomes" id="UP000318834">
    <property type="component" value="Unassembled WGS sequence"/>
</dbReference>
<dbReference type="FunFam" id="3.40.50.970:FF:000001">
    <property type="entry name" value="Pyruvate dehydrogenase E1 beta subunit"/>
    <property type="match status" value="1"/>
</dbReference>
<dbReference type="PANTHER" id="PTHR43257:SF2">
    <property type="entry name" value="PYRUVATE DEHYDROGENASE E1 COMPONENT SUBUNIT BETA"/>
    <property type="match status" value="1"/>
</dbReference>
<dbReference type="FunFam" id="3.40.50.920:FF:000001">
    <property type="entry name" value="Pyruvate dehydrogenase E1 beta subunit"/>
    <property type="match status" value="1"/>
</dbReference>
<dbReference type="Pfam" id="PF02779">
    <property type="entry name" value="Transket_pyr"/>
    <property type="match status" value="1"/>
</dbReference>
<sequence>MAELTYRDALRSALIEEMDHDRRVILIGEDIGVYQGTFRVTADLLQRYGPTRVIDTPISELGFVGAAIGMAMLGLRPVVEVMTWNFSLLAMDQIVNNAAKLRYFSGGQVNVPLVIRGPNGAGVQLSAQHSQSLEATYAHFPGLYVVAPATPAEAKGLLRTAIRSQDPVIFLENAALYGLKGEVPDSDFALPFGKAAVVRNGRDATVIAYSRMVHAAVAAAEQLAGEGTEAEVISLRSLRPLDMATVVESVARTHRAVVVQEQWKPFGAAAEIAMRIYEEAFDQLDSPVERVTGADVPMPYARTLEARAVPHEADIVAAVKKTLGKQ</sequence>
<dbReference type="InterPro" id="IPR009014">
    <property type="entry name" value="Transketo_C/PFOR_II"/>
</dbReference>
<reference evidence="5 6" key="1">
    <citation type="journal article" date="2019" name="Nat. Microbiol.">
        <title>Mediterranean grassland soil C-N compound turnover is dependent on rainfall and depth, and is mediated by genomically divergent microorganisms.</title>
        <authorList>
            <person name="Diamond S."/>
            <person name="Andeer P.F."/>
            <person name="Li Z."/>
            <person name="Crits-Christoph A."/>
            <person name="Burstein D."/>
            <person name="Anantharaman K."/>
            <person name="Lane K.R."/>
            <person name="Thomas B.C."/>
            <person name="Pan C."/>
            <person name="Northen T.R."/>
            <person name="Banfield J.F."/>
        </authorList>
    </citation>
    <scope>NUCLEOTIDE SEQUENCE [LARGE SCALE GENOMIC DNA]</scope>
    <source>
        <strain evidence="5">NP_8</strain>
    </source>
</reference>
<dbReference type="Gene3D" id="3.40.50.920">
    <property type="match status" value="1"/>
</dbReference>
<dbReference type="CDD" id="cd07036">
    <property type="entry name" value="TPP_PYR_E1-PDHc-beta_like"/>
    <property type="match status" value="1"/>
</dbReference>
<name>A0A537J088_9BACT</name>